<gene>
    <name evidence="1" type="ORF">N328_07326</name>
</gene>
<proteinExistence type="predicted"/>
<reference evidence="1 2" key="1">
    <citation type="submission" date="2014-04" db="EMBL/GenBank/DDBJ databases">
        <title>Genome evolution of avian class.</title>
        <authorList>
            <person name="Zhang G."/>
            <person name="Li C."/>
        </authorList>
    </citation>
    <scope>NUCLEOTIDE SEQUENCE [LARGE SCALE GENOMIC DNA]</scope>
    <source>
        <strain evidence="1">BGI_N328</strain>
    </source>
</reference>
<sequence length="96" mass="10771">TDMGLLQIIAQMCTLADIQNRLLQESNWSPESSLLRFCIWSMDRETETLAEGPRLSSPICFQVPYPLSNSVLKSKAILVLQCSTRELNRSIIVTVG</sequence>
<dbReference type="EMBL" id="KK637087">
    <property type="protein sequence ID" value="KFV59036.1"/>
    <property type="molecule type" value="Genomic_DNA"/>
</dbReference>
<name>A0A093FXC9_GAVST</name>
<evidence type="ECO:0000313" key="1">
    <source>
        <dbReference type="EMBL" id="KFV59036.1"/>
    </source>
</evidence>
<feature type="non-terminal residue" evidence="1">
    <location>
        <position position="96"/>
    </location>
</feature>
<dbReference type="Proteomes" id="UP000054313">
    <property type="component" value="Unassembled WGS sequence"/>
</dbReference>
<feature type="non-terminal residue" evidence="1">
    <location>
        <position position="1"/>
    </location>
</feature>
<keyword evidence="2" id="KW-1185">Reference proteome</keyword>
<evidence type="ECO:0000313" key="2">
    <source>
        <dbReference type="Proteomes" id="UP000054313"/>
    </source>
</evidence>
<protein>
    <submittedName>
        <fullName evidence="1">Uncharacterized protein</fullName>
    </submittedName>
</protein>
<organism evidence="1 2">
    <name type="scientific">Gavia stellata</name>
    <name type="common">Red-throated diver</name>
    <name type="synonym">Colymbus stellatus</name>
    <dbReference type="NCBI Taxonomy" id="37040"/>
    <lineage>
        <taxon>Eukaryota</taxon>
        <taxon>Metazoa</taxon>
        <taxon>Chordata</taxon>
        <taxon>Craniata</taxon>
        <taxon>Vertebrata</taxon>
        <taxon>Euteleostomi</taxon>
        <taxon>Archelosauria</taxon>
        <taxon>Archosauria</taxon>
        <taxon>Dinosauria</taxon>
        <taxon>Saurischia</taxon>
        <taxon>Theropoda</taxon>
        <taxon>Coelurosauria</taxon>
        <taxon>Aves</taxon>
        <taxon>Neognathae</taxon>
        <taxon>Neoaves</taxon>
        <taxon>Aequornithes</taxon>
        <taxon>Gaviiformes</taxon>
        <taxon>Gaviidae</taxon>
        <taxon>Gavia</taxon>
    </lineage>
</organism>
<accession>A0A093FXC9</accession>
<dbReference type="AlphaFoldDB" id="A0A093FXC9"/>